<dbReference type="SUPFAM" id="SSF53474">
    <property type="entry name" value="alpha/beta-Hydrolases"/>
    <property type="match status" value="1"/>
</dbReference>
<organism evidence="1 2">
    <name type="scientific">Candidatus Dechloromonas phosphorivorans</name>
    <dbReference type="NCBI Taxonomy" id="2899244"/>
    <lineage>
        <taxon>Bacteria</taxon>
        <taxon>Pseudomonadati</taxon>
        <taxon>Pseudomonadota</taxon>
        <taxon>Betaproteobacteria</taxon>
        <taxon>Rhodocyclales</taxon>
        <taxon>Azonexaceae</taxon>
        <taxon>Dechloromonas</taxon>
    </lineage>
</organism>
<evidence type="ECO:0000313" key="1">
    <source>
        <dbReference type="EMBL" id="MBK7415698.1"/>
    </source>
</evidence>
<evidence type="ECO:0000313" key="2">
    <source>
        <dbReference type="Proteomes" id="UP000739411"/>
    </source>
</evidence>
<name>A0A935MR88_9RHOO</name>
<proteinExistence type="predicted"/>
<gene>
    <name evidence="1" type="ORF">IPJ38_11890</name>
</gene>
<reference evidence="1 2" key="1">
    <citation type="submission" date="2020-10" db="EMBL/GenBank/DDBJ databases">
        <title>Connecting structure to function with the recovery of over 1000 high-quality activated sludge metagenome-assembled genomes encoding full-length rRNA genes using long-read sequencing.</title>
        <authorList>
            <person name="Singleton C.M."/>
            <person name="Petriglieri F."/>
            <person name="Kristensen J.M."/>
            <person name="Kirkegaard R.H."/>
            <person name="Michaelsen T.Y."/>
            <person name="Andersen M.H."/>
            <person name="Karst S.M."/>
            <person name="Dueholm M.S."/>
            <person name="Nielsen P.H."/>
            <person name="Albertsen M."/>
        </authorList>
    </citation>
    <scope>NUCLEOTIDE SEQUENCE [LARGE SCALE GENOMIC DNA]</scope>
    <source>
        <strain evidence="1">EsbW_18-Q3-R4-48_BATAC.463</strain>
    </source>
</reference>
<dbReference type="EMBL" id="JADJMS010000024">
    <property type="protein sequence ID" value="MBK7415698.1"/>
    <property type="molecule type" value="Genomic_DNA"/>
</dbReference>
<dbReference type="Proteomes" id="UP000739411">
    <property type="component" value="Unassembled WGS sequence"/>
</dbReference>
<dbReference type="Gene3D" id="3.40.50.1820">
    <property type="entry name" value="alpha/beta hydrolase"/>
    <property type="match status" value="1"/>
</dbReference>
<comment type="caution">
    <text evidence="1">The sequence shown here is derived from an EMBL/GenBank/DDBJ whole genome shotgun (WGS) entry which is preliminary data.</text>
</comment>
<dbReference type="GO" id="GO:0016787">
    <property type="term" value="F:hydrolase activity"/>
    <property type="evidence" value="ECO:0007669"/>
    <property type="project" value="UniProtKB-KW"/>
</dbReference>
<sequence length="229" mass="24860">MPHGQISGAILYFNGRRESPTTIFRFLSSLKNQAVAVFHYRGLGPSTGTPSEKALVDDGFIVLDWLCARTQLPLSAITLVGRSLGSGIAIQVSAARQIAGLILISPFDSLVNVIRKRIRLFPGFLLEDKFYSVDHISNVSCPVLAITGARDTTIPTELTRTLFENWDGQLAEHEVPEGRHRGLLRYPSVENAVASFLTAISGKSGVPVFRNHNAASKSNQAPTHQSAPV</sequence>
<dbReference type="PANTHER" id="PTHR12277:SF81">
    <property type="entry name" value="PROTEIN ABHD13"/>
    <property type="match status" value="1"/>
</dbReference>
<keyword evidence="1" id="KW-0378">Hydrolase</keyword>
<dbReference type="AlphaFoldDB" id="A0A935MR88"/>
<dbReference type="PANTHER" id="PTHR12277">
    <property type="entry name" value="ALPHA/BETA HYDROLASE DOMAIN-CONTAINING PROTEIN"/>
    <property type="match status" value="1"/>
</dbReference>
<dbReference type="InterPro" id="IPR029058">
    <property type="entry name" value="AB_hydrolase_fold"/>
</dbReference>
<accession>A0A935MR88</accession>
<protein>
    <submittedName>
        <fullName evidence="1">Alpha/beta hydrolase</fullName>
    </submittedName>
</protein>